<evidence type="ECO:0000313" key="6">
    <source>
        <dbReference type="Proteomes" id="UP000261257"/>
    </source>
</evidence>
<dbReference type="EMBL" id="WNME01000004">
    <property type="protein sequence ID" value="MUB62910.1"/>
    <property type="molecule type" value="Genomic_DNA"/>
</dbReference>
<organism evidence="4 6">
    <name type="scientific">Hungatella hathewayi</name>
    <dbReference type="NCBI Taxonomy" id="154046"/>
    <lineage>
        <taxon>Bacteria</taxon>
        <taxon>Bacillati</taxon>
        <taxon>Bacillota</taxon>
        <taxon>Clostridia</taxon>
        <taxon>Lachnospirales</taxon>
        <taxon>Lachnospiraceae</taxon>
        <taxon>Hungatella</taxon>
    </lineage>
</organism>
<protein>
    <submittedName>
        <fullName evidence="4">DUF87 domain-containing protein</fullName>
    </submittedName>
</protein>
<dbReference type="EMBL" id="QTJW01000004">
    <property type="protein sequence ID" value="RGD71408.1"/>
    <property type="molecule type" value="Genomic_DNA"/>
</dbReference>
<dbReference type="OrthoDB" id="9804380at2"/>
<evidence type="ECO:0000313" key="5">
    <source>
        <dbReference type="Proteomes" id="UP000261023"/>
    </source>
</evidence>
<dbReference type="RefSeq" id="WP_006772910.1">
    <property type="nucleotide sequence ID" value="NZ_CABJBJ010000069.1"/>
</dbReference>
<name>A0A3E4UC36_9FIRM</name>
<dbReference type="Proteomes" id="UP000434223">
    <property type="component" value="Unassembled WGS sequence"/>
</dbReference>
<sequence>MKKRDMEVIRENPALLNTITPVGLEFQKNQLSIGENVGKIYGIIRYPQTVESEWLSKITNIPSTIVSIGFNPVDNAELINSISRSVVQQRGIAEAAKDPLSRQRAEKAAEDGETVIAQIDREGETVGLMSVSVMPVSSDEKIFKRICRRAESSISVMKCKMRVIPNLQKECFMHLSPTYPNHSKIETILQKVVPISTFVGGFPFASSGFNDGSGYYFAKDTSGGLIIVDPWKRGGDRTNSNFCVMGNSGVGKSTAVKHILLSEYMRGTKIIVIDPESEYKEMCQKLSGDWISATGGFKGRLNPLQVLPSPRDDEEEPEENRLYRDEGYGINDLAMHLKNLDIWFGLYLPSLSDMQKATLKRCLVELYAQFRIDWDTDILELEAKDFPVFTDLYLLLKSRAEEQPGEIVYKELLNLLYDLVYGADSFIWNGHSTVASSARFLVLDTHALQETGENVQRAQYFLIMLYNWRLMSWDRSERILMAGDEAYLMIDQKVPQAMVYLRNMMKRARKYEAAVAIISHSVRDFLSESIRQYGQALLDVPCYKILMGTDGPNLKETRQLYDLTEAEQELLLARRRGHALFIVGAKRLHIQFDIPEYKFQYMGKAGGR</sequence>
<evidence type="ECO:0000313" key="4">
    <source>
        <dbReference type="EMBL" id="RGM06242.1"/>
    </source>
</evidence>
<accession>A0A3E4UC36</accession>
<dbReference type="PANTHER" id="PTHR30121:SF6">
    <property type="entry name" value="SLR6007 PROTEIN"/>
    <property type="match status" value="1"/>
</dbReference>
<evidence type="ECO:0000259" key="1">
    <source>
        <dbReference type="Pfam" id="PF19044"/>
    </source>
</evidence>
<dbReference type="GeneID" id="93147934"/>
<dbReference type="InterPro" id="IPR051162">
    <property type="entry name" value="T4SS_component"/>
</dbReference>
<dbReference type="EMBL" id="QSSQ01000005">
    <property type="protein sequence ID" value="RGM06242.1"/>
    <property type="molecule type" value="Genomic_DNA"/>
</dbReference>
<dbReference type="InterPro" id="IPR027417">
    <property type="entry name" value="P-loop_NTPase"/>
</dbReference>
<proteinExistence type="predicted"/>
<comment type="caution">
    <text evidence="4">The sequence shown here is derived from an EMBL/GenBank/DDBJ whole genome shotgun (WGS) entry which is preliminary data.</text>
</comment>
<dbReference type="CDD" id="cd01127">
    <property type="entry name" value="TrwB_TraG_TraD_VirD4"/>
    <property type="match status" value="2"/>
</dbReference>
<dbReference type="AlphaFoldDB" id="A0A3E4UC36"/>
<dbReference type="SUPFAM" id="SSF52540">
    <property type="entry name" value="P-loop containing nucleoside triphosphate hydrolases"/>
    <property type="match status" value="1"/>
</dbReference>
<dbReference type="Gene3D" id="1.10.8.730">
    <property type="match status" value="1"/>
</dbReference>
<dbReference type="Proteomes" id="UP000261023">
    <property type="component" value="Unassembled WGS sequence"/>
</dbReference>
<dbReference type="Proteomes" id="UP000261257">
    <property type="component" value="Unassembled WGS sequence"/>
</dbReference>
<evidence type="ECO:0000313" key="2">
    <source>
        <dbReference type="EMBL" id="MUB62910.1"/>
    </source>
</evidence>
<dbReference type="Gene3D" id="3.40.50.300">
    <property type="entry name" value="P-loop containing nucleotide triphosphate hydrolases"/>
    <property type="match status" value="1"/>
</dbReference>
<feature type="domain" description="TraG P-loop" evidence="1">
    <location>
        <begin position="230"/>
        <end position="309"/>
    </location>
</feature>
<dbReference type="PANTHER" id="PTHR30121">
    <property type="entry name" value="UNCHARACTERIZED PROTEIN YJGR-RELATED"/>
    <property type="match status" value="1"/>
</dbReference>
<evidence type="ECO:0000313" key="3">
    <source>
        <dbReference type="EMBL" id="RGD71408.1"/>
    </source>
</evidence>
<gene>
    <name evidence="3" type="ORF">DWX31_07435</name>
    <name evidence="4" type="ORF">DXC39_08755</name>
    <name evidence="2" type="ORF">GNE07_07540</name>
</gene>
<evidence type="ECO:0000313" key="7">
    <source>
        <dbReference type="Proteomes" id="UP000434223"/>
    </source>
</evidence>
<dbReference type="InterPro" id="IPR043964">
    <property type="entry name" value="P-loop_TraG"/>
</dbReference>
<reference evidence="2 7" key="2">
    <citation type="submission" date="2019-09" db="EMBL/GenBank/DDBJ databases">
        <title>Draft genome sequencing of Hungatella hathewayi 123Y-2.</title>
        <authorList>
            <person name="Lv Q."/>
            <person name="Li S."/>
        </authorList>
    </citation>
    <scope>NUCLEOTIDE SEQUENCE [LARGE SCALE GENOMIC DNA]</scope>
    <source>
        <strain evidence="2 7">123Y-2</strain>
    </source>
</reference>
<dbReference type="Pfam" id="PF19044">
    <property type="entry name" value="P-loop_TraG"/>
    <property type="match status" value="1"/>
</dbReference>
<reference evidence="5 6" key="1">
    <citation type="submission" date="2018-08" db="EMBL/GenBank/DDBJ databases">
        <title>A genome reference for cultivated species of the human gut microbiota.</title>
        <authorList>
            <person name="Zou Y."/>
            <person name="Xue W."/>
            <person name="Luo G."/>
        </authorList>
    </citation>
    <scope>NUCLEOTIDE SEQUENCE [LARGE SCALE GENOMIC DNA]</scope>
    <source>
        <strain evidence="3 5">AF19-13AC</strain>
        <strain evidence="4 6">TF05-11AC</strain>
    </source>
</reference>